<evidence type="ECO:0000313" key="2">
    <source>
        <dbReference type="Proteomes" id="UP001623330"/>
    </source>
</evidence>
<accession>A0ABR4NMM8</accession>
<gene>
    <name evidence="1" type="ORF">RNJ44_02134</name>
</gene>
<reference evidence="1 2" key="1">
    <citation type="submission" date="2024-05" db="EMBL/GenBank/DDBJ databases">
        <title>Long read based assembly of the Candida bracarensis genome reveals expanded adhesin content.</title>
        <authorList>
            <person name="Marcet-Houben M."/>
            <person name="Ksiezopolska E."/>
            <person name="Gabaldon T."/>
        </authorList>
    </citation>
    <scope>NUCLEOTIDE SEQUENCE [LARGE SCALE GENOMIC DNA]</scope>
    <source>
        <strain evidence="1 2">CBM6</strain>
    </source>
</reference>
<sequence length="52" mass="6425">MIQYPRVLSKVKITALLFRPGRENRWIVQQTNIRLRAELRERERERERESCV</sequence>
<comment type="caution">
    <text evidence="1">The sequence shown here is derived from an EMBL/GenBank/DDBJ whole genome shotgun (WGS) entry which is preliminary data.</text>
</comment>
<protein>
    <submittedName>
        <fullName evidence="1">Uncharacterized protein</fullName>
    </submittedName>
</protein>
<dbReference type="Proteomes" id="UP001623330">
    <property type="component" value="Unassembled WGS sequence"/>
</dbReference>
<keyword evidence="2" id="KW-1185">Reference proteome</keyword>
<proteinExistence type="predicted"/>
<organism evidence="1 2">
    <name type="scientific">Nakaseomyces bracarensis</name>
    <dbReference type="NCBI Taxonomy" id="273131"/>
    <lineage>
        <taxon>Eukaryota</taxon>
        <taxon>Fungi</taxon>
        <taxon>Dikarya</taxon>
        <taxon>Ascomycota</taxon>
        <taxon>Saccharomycotina</taxon>
        <taxon>Saccharomycetes</taxon>
        <taxon>Saccharomycetales</taxon>
        <taxon>Saccharomycetaceae</taxon>
        <taxon>Nakaseomyces</taxon>
    </lineage>
</organism>
<dbReference type="EMBL" id="JBEVYD010000012">
    <property type="protein sequence ID" value="KAL3229047.1"/>
    <property type="molecule type" value="Genomic_DNA"/>
</dbReference>
<evidence type="ECO:0000313" key="1">
    <source>
        <dbReference type="EMBL" id="KAL3229047.1"/>
    </source>
</evidence>
<name>A0ABR4NMM8_9SACH</name>